<dbReference type="SUPFAM" id="SSF49344">
    <property type="entry name" value="CBD9-like"/>
    <property type="match status" value="1"/>
</dbReference>
<evidence type="ECO:0000259" key="2">
    <source>
        <dbReference type="Pfam" id="PF16010"/>
    </source>
</evidence>
<organism evidence="3 4">
    <name type="scientific">Phialemonium thermophilum</name>
    <dbReference type="NCBI Taxonomy" id="223376"/>
    <lineage>
        <taxon>Eukaryota</taxon>
        <taxon>Fungi</taxon>
        <taxon>Dikarya</taxon>
        <taxon>Ascomycota</taxon>
        <taxon>Pezizomycotina</taxon>
        <taxon>Sordariomycetes</taxon>
        <taxon>Sordariomycetidae</taxon>
        <taxon>Cephalothecales</taxon>
        <taxon>Cephalothecaceae</taxon>
        <taxon>Phialemonium</taxon>
    </lineage>
</organism>
<accession>A0ABR3WBF3</accession>
<dbReference type="CDD" id="cd09630">
    <property type="entry name" value="CDH_like_cytochrome"/>
    <property type="match status" value="1"/>
</dbReference>
<gene>
    <name evidence="3" type="ORF">VTK73DRAFT_7981</name>
</gene>
<sequence>MPSFSAVATVLATSLWAASGAWAQVAYEEPTSGVTYKVAIPEVDAAPFDMIVSIEAPASAGWAGFAAGGCMLRSPILVAWPNGNSTVVSPRWATAYHPPALYNGTTAKVLSSSTSNSTHWTASVLCTGCSKWDGGALDPKGNATFGWGVSSHAVDSPSNPASSIRFHDVGKSHFEVDLSQARLSKDNFDALLKTLGG</sequence>
<protein>
    <recommendedName>
        <fullName evidence="2">Cellobiose dehydrogenase-like cytochrome domain-containing protein</fullName>
    </recommendedName>
</protein>
<keyword evidence="1" id="KW-0732">Signal</keyword>
<evidence type="ECO:0000313" key="4">
    <source>
        <dbReference type="Proteomes" id="UP001586593"/>
    </source>
</evidence>
<keyword evidence="4" id="KW-1185">Reference proteome</keyword>
<feature type="signal peptide" evidence="1">
    <location>
        <begin position="1"/>
        <end position="23"/>
    </location>
</feature>
<dbReference type="InterPro" id="IPR015920">
    <property type="entry name" value="Cellobiose_DH-like_cyt"/>
</dbReference>
<dbReference type="Proteomes" id="UP001586593">
    <property type="component" value="Unassembled WGS sequence"/>
</dbReference>
<dbReference type="Gene3D" id="2.60.40.1210">
    <property type="entry name" value="Cellobiose dehydrogenase, cytochrome domain"/>
    <property type="match status" value="1"/>
</dbReference>
<feature type="chain" id="PRO_5047247643" description="Cellobiose dehydrogenase-like cytochrome domain-containing protein" evidence="1">
    <location>
        <begin position="24"/>
        <end position="197"/>
    </location>
</feature>
<reference evidence="3 4" key="1">
    <citation type="journal article" date="2024" name="Commun. Biol.">
        <title>Comparative genomic analysis of thermophilic fungi reveals convergent evolutionary adaptations and gene losses.</title>
        <authorList>
            <person name="Steindorff A.S."/>
            <person name="Aguilar-Pontes M.V."/>
            <person name="Robinson A.J."/>
            <person name="Andreopoulos B."/>
            <person name="LaButti K."/>
            <person name="Kuo A."/>
            <person name="Mondo S."/>
            <person name="Riley R."/>
            <person name="Otillar R."/>
            <person name="Haridas S."/>
            <person name="Lipzen A."/>
            <person name="Grimwood J."/>
            <person name="Schmutz J."/>
            <person name="Clum A."/>
            <person name="Reid I.D."/>
            <person name="Moisan M.C."/>
            <person name="Butler G."/>
            <person name="Nguyen T.T.M."/>
            <person name="Dewar K."/>
            <person name="Conant G."/>
            <person name="Drula E."/>
            <person name="Henrissat B."/>
            <person name="Hansel C."/>
            <person name="Singer S."/>
            <person name="Hutchinson M.I."/>
            <person name="de Vries R.P."/>
            <person name="Natvig D.O."/>
            <person name="Powell A.J."/>
            <person name="Tsang A."/>
            <person name="Grigoriev I.V."/>
        </authorList>
    </citation>
    <scope>NUCLEOTIDE SEQUENCE [LARGE SCALE GENOMIC DNA]</scope>
    <source>
        <strain evidence="3 4">ATCC 24622</strain>
    </source>
</reference>
<evidence type="ECO:0000313" key="3">
    <source>
        <dbReference type="EMBL" id="KAL1857652.1"/>
    </source>
</evidence>
<evidence type="ECO:0000256" key="1">
    <source>
        <dbReference type="SAM" id="SignalP"/>
    </source>
</evidence>
<dbReference type="EMBL" id="JAZHXJ010000545">
    <property type="protein sequence ID" value="KAL1857652.1"/>
    <property type="molecule type" value="Genomic_DNA"/>
</dbReference>
<comment type="caution">
    <text evidence="3">The sequence shown here is derived from an EMBL/GenBank/DDBJ whole genome shotgun (WGS) entry which is preliminary data.</text>
</comment>
<name>A0ABR3WBF3_9PEZI</name>
<dbReference type="PANTHER" id="PTHR47797:SF5">
    <property type="entry name" value="CELLOBIOSE DEHYDROGENASE CYTOCHROME DOMAIN-CONTAINING PROTEIN"/>
    <property type="match status" value="1"/>
</dbReference>
<dbReference type="Pfam" id="PF16010">
    <property type="entry name" value="CDH-cyt"/>
    <property type="match status" value="1"/>
</dbReference>
<proteinExistence type="predicted"/>
<dbReference type="PANTHER" id="PTHR47797">
    <property type="entry name" value="DEHYDROGENASE, PUTATIVE (AFU_ORTHOLOGUE AFUA_8G05805)-RELATED"/>
    <property type="match status" value="1"/>
</dbReference>
<feature type="domain" description="Cellobiose dehydrogenase-like cytochrome" evidence="2">
    <location>
        <begin position="27"/>
        <end position="183"/>
    </location>
</feature>